<comment type="caution">
    <text evidence="4">The sequence shown here is derived from an EMBL/GenBank/DDBJ whole genome shotgun (WGS) entry which is preliminary data.</text>
</comment>
<dbReference type="PROSITE" id="PS50894">
    <property type="entry name" value="HPT"/>
    <property type="match status" value="1"/>
</dbReference>
<keyword evidence="5" id="KW-1185">Reference proteome</keyword>
<name>A0ABW2R7P6_9BURK</name>
<dbReference type="SUPFAM" id="SSF47226">
    <property type="entry name" value="Histidine-containing phosphotransfer domain, HPT domain"/>
    <property type="match status" value="1"/>
</dbReference>
<dbReference type="Pfam" id="PF01627">
    <property type="entry name" value="Hpt"/>
    <property type="match status" value="1"/>
</dbReference>
<keyword evidence="2" id="KW-0597">Phosphoprotein</keyword>
<dbReference type="Gene3D" id="1.20.120.160">
    <property type="entry name" value="HPT domain"/>
    <property type="match status" value="1"/>
</dbReference>
<dbReference type="Proteomes" id="UP001596495">
    <property type="component" value="Unassembled WGS sequence"/>
</dbReference>
<evidence type="ECO:0000313" key="5">
    <source>
        <dbReference type="Proteomes" id="UP001596495"/>
    </source>
</evidence>
<feature type="domain" description="HPt" evidence="3">
    <location>
        <begin position="14"/>
        <end position="107"/>
    </location>
</feature>
<accession>A0ABW2R7P6</accession>
<reference evidence="5" key="1">
    <citation type="journal article" date="2019" name="Int. J. Syst. Evol. Microbiol.">
        <title>The Global Catalogue of Microorganisms (GCM) 10K type strain sequencing project: providing services to taxonomists for standard genome sequencing and annotation.</title>
        <authorList>
            <consortium name="The Broad Institute Genomics Platform"/>
            <consortium name="The Broad Institute Genome Sequencing Center for Infectious Disease"/>
            <person name="Wu L."/>
            <person name="Ma J."/>
        </authorList>
    </citation>
    <scope>NUCLEOTIDE SEQUENCE [LARGE SCALE GENOMIC DNA]</scope>
    <source>
        <strain evidence="5">CCUG 54518</strain>
    </source>
</reference>
<evidence type="ECO:0000259" key="3">
    <source>
        <dbReference type="PROSITE" id="PS50894"/>
    </source>
</evidence>
<evidence type="ECO:0000313" key="4">
    <source>
        <dbReference type="EMBL" id="MFC7434109.1"/>
    </source>
</evidence>
<dbReference type="InterPro" id="IPR036641">
    <property type="entry name" value="HPT_dom_sf"/>
</dbReference>
<evidence type="ECO:0000256" key="2">
    <source>
        <dbReference type="PROSITE-ProRule" id="PRU00110"/>
    </source>
</evidence>
<gene>
    <name evidence="4" type="ORF">ACFQNJ_06245</name>
</gene>
<organism evidence="4 5">
    <name type="scientific">Hydrogenophaga bisanensis</name>
    <dbReference type="NCBI Taxonomy" id="439611"/>
    <lineage>
        <taxon>Bacteria</taxon>
        <taxon>Pseudomonadati</taxon>
        <taxon>Pseudomonadota</taxon>
        <taxon>Betaproteobacteria</taxon>
        <taxon>Burkholderiales</taxon>
        <taxon>Comamonadaceae</taxon>
        <taxon>Hydrogenophaga</taxon>
    </lineage>
</organism>
<proteinExistence type="predicted"/>
<dbReference type="InterPro" id="IPR008207">
    <property type="entry name" value="Sig_transdc_His_kin_Hpt_dom"/>
</dbReference>
<protein>
    <submittedName>
        <fullName evidence="4">Hpt domain-containing protein</fullName>
    </submittedName>
</protein>
<evidence type="ECO:0000256" key="1">
    <source>
        <dbReference type="ARBA" id="ARBA00023012"/>
    </source>
</evidence>
<feature type="modified residue" description="Phosphohistidine" evidence="2">
    <location>
        <position position="53"/>
    </location>
</feature>
<dbReference type="EMBL" id="JBHTBX010000003">
    <property type="protein sequence ID" value="MFC7434109.1"/>
    <property type="molecule type" value="Genomic_DNA"/>
</dbReference>
<dbReference type="RefSeq" id="WP_382255014.1">
    <property type="nucleotide sequence ID" value="NZ_JBHTBX010000003.1"/>
</dbReference>
<sequence>MFDPSKLELLIGPAPDAQRHVLEKLVEELRAALPAMQQACQENQWQVVQNYAHKYRGTSAVVGASSCAEVLGLLEHAIIVSETQPVPRLLASLNEAIAGLEDAVSAHLKSLDRNVE</sequence>
<keyword evidence="1" id="KW-0902">Two-component regulatory system</keyword>